<feature type="transmembrane region" description="Helical" evidence="2">
    <location>
        <begin position="99"/>
        <end position="120"/>
    </location>
</feature>
<keyword evidence="2" id="KW-1133">Transmembrane helix</keyword>
<evidence type="ECO:0000313" key="3">
    <source>
        <dbReference type="EMBL" id="KAJ7710620.1"/>
    </source>
</evidence>
<protein>
    <recommendedName>
        <fullName evidence="5">Transmembrane protein</fullName>
    </recommendedName>
</protein>
<feature type="compositionally biased region" description="Basic and acidic residues" evidence="1">
    <location>
        <begin position="10"/>
        <end position="25"/>
    </location>
</feature>
<evidence type="ECO:0000256" key="1">
    <source>
        <dbReference type="SAM" id="MobiDB-lite"/>
    </source>
</evidence>
<organism evidence="3 4">
    <name type="scientific">Mycena rosella</name>
    <name type="common">Pink bonnet</name>
    <name type="synonym">Agaricus rosellus</name>
    <dbReference type="NCBI Taxonomy" id="1033263"/>
    <lineage>
        <taxon>Eukaryota</taxon>
        <taxon>Fungi</taxon>
        <taxon>Dikarya</taxon>
        <taxon>Basidiomycota</taxon>
        <taxon>Agaricomycotina</taxon>
        <taxon>Agaricomycetes</taxon>
        <taxon>Agaricomycetidae</taxon>
        <taxon>Agaricales</taxon>
        <taxon>Marasmiineae</taxon>
        <taxon>Mycenaceae</taxon>
        <taxon>Mycena</taxon>
    </lineage>
</organism>
<dbReference type="Proteomes" id="UP001221757">
    <property type="component" value="Unassembled WGS sequence"/>
</dbReference>
<reference evidence="3" key="1">
    <citation type="submission" date="2023-03" db="EMBL/GenBank/DDBJ databases">
        <title>Massive genome expansion in bonnet fungi (Mycena s.s.) driven by repeated elements and novel gene families across ecological guilds.</title>
        <authorList>
            <consortium name="Lawrence Berkeley National Laboratory"/>
            <person name="Harder C.B."/>
            <person name="Miyauchi S."/>
            <person name="Viragh M."/>
            <person name="Kuo A."/>
            <person name="Thoen E."/>
            <person name="Andreopoulos B."/>
            <person name="Lu D."/>
            <person name="Skrede I."/>
            <person name="Drula E."/>
            <person name="Henrissat B."/>
            <person name="Morin E."/>
            <person name="Kohler A."/>
            <person name="Barry K."/>
            <person name="LaButti K."/>
            <person name="Morin E."/>
            <person name="Salamov A."/>
            <person name="Lipzen A."/>
            <person name="Mereny Z."/>
            <person name="Hegedus B."/>
            <person name="Baldrian P."/>
            <person name="Stursova M."/>
            <person name="Weitz H."/>
            <person name="Taylor A."/>
            <person name="Grigoriev I.V."/>
            <person name="Nagy L.G."/>
            <person name="Martin F."/>
            <person name="Kauserud H."/>
        </authorList>
    </citation>
    <scope>NUCLEOTIDE SEQUENCE</scope>
    <source>
        <strain evidence="3">CBHHK067</strain>
    </source>
</reference>
<accession>A0AAD7H2X1</accession>
<keyword evidence="2" id="KW-0812">Transmembrane</keyword>
<feature type="transmembrane region" description="Helical" evidence="2">
    <location>
        <begin position="551"/>
        <end position="571"/>
    </location>
</feature>
<evidence type="ECO:0000313" key="4">
    <source>
        <dbReference type="Proteomes" id="UP001221757"/>
    </source>
</evidence>
<sequence length="644" mass="70232">MHRRAVSSLDRADPSDSTETFRLEEDLATPDPTSSRKTFFSSRAGHTQSLLPRSSVLCVMSLVLHSLIVLTHLILLGIWAKRLEHRVTFSLKNQRIASFLITAISTAIGTVYSASLVFVTQTLSMRRSLHRHQMLTETHDNTVAWAGIGSAVVQLWTQKAVPASVIGVLCTFLYLANVLVLHITTPALFSLETFSAYRLVPVETRGLPTYNWSSTPGFDIIDNLDYFLPQPLSLLPSVFKGSVPALGLHNGTIYDVPIPNEGVGNVTANGTGFNITCGYIPDAVLTPLENTTSWNVTWPGLAPFYAIIYPTQPGLVVPINRTFFSSVFFYSTIPILDSSANPGKTHNLAPLMDNVTSSIQIIGCSQSLSNQTAIVDAQSREIQTLEPELQKTNSIWEPYTGTTDTFGIAESTTLNGTDTLFTELWGKWYMLIPPSDFPLVFSGTQMLSVADLQLNQMLNLVSGSDGPQSIALHTFENSLSTMVASMFWTLGNIPPAHGFVLQTLVNGQNVSMVSDTPPAGIGPNSFAFERPFLLAGNATVTAMSAETRLDLSIIAVAAGLAVSIALLLLSLPSSLFHWRNEADFSVDGTSMLQSIWLYRKHPELEALLEQVEHPTNDNLRAAGMVRTTLVGGHSRDSFQMARRG</sequence>
<gene>
    <name evidence="3" type="ORF">B0H17DRAFT_1324277</name>
</gene>
<dbReference type="AlphaFoldDB" id="A0AAD7H2X1"/>
<evidence type="ECO:0008006" key="5">
    <source>
        <dbReference type="Google" id="ProtNLM"/>
    </source>
</evidence>
<proteinExistence type="predicted"/>
<feature type="transmembrane region" description="Helical" evidence="2">
    <location>
        <begin position="163"/>
        <end position="189"/>
    </location>
</feature>
<feature type="transmembrane region" description="Helical" evidence="2">
    <location>
        <begin position="56"/>
        <end position="79"/>
    </location>
</feature>
<feature type="region of interest" description="Disordered" evidence="1">
    <location>
        <begin position="1"/>
        <end position="39"/>
    </location>
</feature>
<evidence type="ECO:0000256" key="2">
    <source>
        <dbReference type="SAM" id="Phobius"/>
    </source>
</evidence>
<keyword evidence="2" id="KW-0472">Membrane</keyword>
<name>A0AAD7H2X1_MYCRO</name>
<dbReference type="EMBL" id="JARKIE010000001">
    <property type="protein sequence ID" value="KAJ7710620.1"/>
    <property type="molecule type" value="Genomic_DNA"/>
</dbReference>
<keyword evidence="4" id="KW-1185">Reference proteome</keyword>
<comment type="caution">
    <text evidence="3">The sequence shown here is derived from an EMBL/GenBank/DDBJ whole genome shotgun (WGS) entry which is preliminary data.</text>
</comment>